<proteinExistence type="predicted"/>
<feature type="chain" id="PRO_5042861569" evidence="2">
    <location>
        <begin position="20"/>
        <end position="293"/>
    </location>
</feature>
<dbReference type="Proteomes" id="UP001302126">
    <property type="component" value="Unassembled WGS sequence"/>
</dbReference>
<feature type="compositionally biased region" description="Low complexity" evidence="1">
    <location>
        <begin position="126"/>
        <end position="135"/>
    </location>
</feature>
<evidence type="ECO:0000313" key="3">
    <source>
        <dbReference type="EMBL" id="KAK4190644.1"/>
    </source>
</evidence>
<comment type="caution">
    <text evidence="3">The sequence shown here is derived from an EMBL/GenBank/DDBJ whole genome shotgun (WGS) entry which is preliminary data.</text>
</comment>
<protein>
    <submittedName>
        <fullName evidence="3">Uncharacterized protein</fullName>
    </submittedName>
</protein>
<sequence>MRTVTVISAVLASVGVANAQVKYVNGTFICPKDLPNGAFCAGTSLETGIIIRCTNGVGQPGRCSNNLVGQPPVGLGVPARCWELKPDSGIAACEKNCIVYGSSGTVEGDLTLPFDICQPLYPPLPSSSSSSSSSSSKEKPSHTTTPKPPHSTKVKTTTETDHYTKTKHYTKTYNHTDTYTKTKTYHSEPSKPPHTWTKTKTWHYHNTTHTYTKTKPHHPSKPTGHVTKTKTTTTTTAHTTTTLYTGPKTPTPPTTTAPFTAIATAGADSHFQRVGSASAALVIGLAVLVAVFL</sequence>
<name>A0AAN7AL29_9PEZI</name>
<evidence type="ECO:0000256" key="2">
    <source>
        <dbReference type="SAM" id="SignalP"/>
    </source>
</evidence>
<dbReference type="AlphaFoldDB" id="A0AAN7AL29"/>
<gene>
    <name evidence="3" type="ORF">QBC35DRAFT_62189</name>
</gene>
<feature type="region of interest" description="Disordered" evidence="1">
    <location>
        <begin position="125"/>
        <end position="160"/>
    </location>
</feature>
<reference evidence="3" key="2">
    <citation type="submission" date="2023-05" db="EMBL/GenBank/DDBJ databases">
        <authorList>
            <consortium name="Lawrence Berkeley National Laboratory"/>
            <person name="Steindorff A."/>
            <person name="Hensen N."/>
            <person name="Bonometti L."/>
            <person name="Westerberg I."/>
            <person name="Brannstrom I.O."/>
            <person name="Guillou S."/>
            <person name="Cros-Aarteil S."/>
            <person name="Calhoun S."/>
            <person name="Haridas S."/>
            <person name="Kuo A."/>
            <person name="Mondo S."/>
            <person name="Pangilinan J."/>
            <person name="Riley R."/>
            <person name="Labutti K."/>
            <person name="Andreopoulos B."/>
            <person name="Lipzen A."/>
            <person name="Chen C."/>
            <person name="Yanf M."/>
            <person name="Daum C."/>
            <person name="Ng V."/>
            <person name="Clum A."/>
            <person name="Ohm R."/>
            <person name="Martin F."/>
            <person name="Silar P."/>
            <person name="Natvig D."/>
            <person name="Lalanne C."/>
            <person name="Gautier V."/>
            <person name="Ament-Velasquez S.L."/>
            <person name="Kruys A."/>
            <person name="Hutchinson M.I."/>
            <person name="Powell A.J."/>
            <person name="Barry K."/>
            <person name="Miller A.N."/>
            <person name="Grigoriev I.V."/>
            <person name="Debuchy R."/>
            <person name="Gladieux P."/>
            <person name="Thoren M.H."/>
            <person name="Johannesson H."/>
        </authorList>
    </citation>
    <scope>NUCLEOTIDE SEQUENCE</scope>
    <source>
        <strain evidence="3">PSN309</strain>
    </source>
</reference>
<dbReference type="EMBL" id="MU864364">
    <property type="protein sequence ID" value="KAK4190644.1"/>
    <property type="molecule type" value="Genomic_DNA"/>
</dbReference>
<evidence type="ECO:0000256" key="1">
    <source>
        <dbReference type="SAM" id="MobiDB-lite"/>
    </source>
</evidence>
<feature type="region of interest" description="Disordered" evidence="1">
    <location>
        <begin position="210"/>
        <end position="253"/>
    </location>
</feature>
<evidence type="ECO:0000313" key="4">
    <source>
        <dbReference type="Proteomes" id="UP001302126"/>
    </source>
</evidence>
<feature type="signal peptide" evidence="2">
    <location>
        <begin position="1"/>
        <end position="19"/>
    </location>
</feature>
<accession>A0AAN7AL29</accession>
<feature type="compositionally biased region" description="Low complexity" evidence="1">
    <location>
        <begin position="221"/>
        <end position="248"/>
    </location>
</feature>
<reference evidence="3" key="1">
    <citation type="journal article" date="2023" name="Mol. Phylogenet. Evol.">
        <title>Genome-scale phylogeny and comparative genomics of the fungal order Sordariales.</title>
        <authorList>
            <person name="Hensen N."/>
            <person name="Bonometti L."/>
            <person name="Westerberg I."/>
            <person name="Brannstrom I.O."/>
            <person name="Guillou S."/>
            <person name="Cros-Aarteil S."/>
            <person name="Calhoun S."/>
            <person name="Haridas S."/>
            <person name="Kuo A."/>
            <person name="Mondo S."/>
            <person name="Pangilinan J."/>
            <person name="Riley R."/>
            <person name="LaButti K."/>
            <person name="Andreopoulos B."/>
            <person name="Lipzen A."/>
            <person name="Chen C."/>
            <person name="Yan M."/>
            <person name="Daum C."/>
            <person name="Ng V."/>
            <person name="Clum A."/>
            <person name="Steindorff A."/>
            <person name="Ohm R.A."/>
            <person name="Martin F."/>
            <person name="Silar P."/>
            <person name="Natvig D.O."/>
            <person name="Lalanne C."/>
            <person name="Gautier V."/>
            <person name="Ament-Velasquez S.L."/>
            <person name="Kruys A."/>
            <person name="Hutchinson M.I."/>
            <person name="Powell A.J."/>
            <person name="Barry K."/>
            <person name="Miller A.N."/>
            <person name="Grigoriev I.V."/>
            <person name="Debuchy R."/>
            <person name="Gladieux P."/>
            <person name="Hiltunen Thoren M."/>
            <person name="Johannesson H."/>
        </authorList>
    </citation>
    <scope>NUCLEOTIDE SEQUENCE</scope>
    <source>
        <strain evidence="3">PSN309</strain>
    </source>
</reference>
<organism evidence="3 4">
    <name type="scientific">Podospora australis</name>
    <dbReference type="NCBI Taxonomy" id="1536484"/>
    <lineage>
        <taxon>Eukaryota</taxon>
        <taxon>Fungi</taxon>
        <taxon>Dikarya</taxon>
        <taxon>Ascomycota</taxon>
        <taxon>Pezizomycotina</taxon>
        <taxon>Sordariomycetes</taxon>
        <taxon>Sordariomycetidae</taxon>
        <taxon>Sordariales</taxon>
        <taxon>Podosporaceae</taxon>
        <taxon>Podospora</taxon>
    </lineage>
</organism>
<keyword evidence="2" id="KW-0732">Signal</keyword>
<keyword evidence="4" id="KW-1185">Reference proteome</keyword>